<evidence type="ECO:0000313" key="6">
    <source>
        <dbReference type="Proteomes" id="UP000639772"/>
    </source>
</evidence>
<protein>
    <recommendedName>
        <fullName evidence="2">DUF4005 domain-containing protein</fullName>
    </recommendedName>
</protein>
<dbReference type="InterPro" id="IPR025064">
    <property type="entry name" value="DUF4005"/>
</dbReference>
<feature type="compositionally biased region" description="Polar residues" evidence="1">
    <location>
        <begin position="1"/>
        <end position="17"/>
    </location>
</feature>
<feature type="region of interest" description="Disordered" evidence="1">
    <location>
        <begin position="1"/>
        <end position="83"/>
    </location>
</feature>
<dbReference type="Pfam" id="PF13178">
    <property type="entry name" value="DUF4005"/>
    <property type="match status" value="1"/>
</dbReference>
<sequence>MAPTQSAKLKNRNQSPLSDEKIDITTDKASVGSAKKRLSFPNSPAAVRRHSGPPRIDASSHAVKEAPVGSQQNGSNMVASAES</sequence>
<dbReference type="EMBL" id="JADCNL010000003">
    <property type="protein sequence ID" value="KAG0487938.1"/>
    <property type="molecule type" value="Genomic_DNA"/>
</dbReference>
<reference evidence="5 6" key="1">
    <citation type="journal article" date="2020" name="Nat. Food">
        <title>A phased Vanilla planifolia genome enables genetic improvement of flavour and production.</title>
        <authorList>
            <person name="Hasing T."/>
            <person name="Tang H."/>
            <person name="Brym M."/>
            <person name="Khazi F."/>
            <person name="Huang T."/>
            <person name="Chambers A.H."/>
        </authorList>
    </citation>
    <scope>NUCLEOTIDE SEQUENCE [LARGE SCALE GENOMIC DNA]</scope>
    <source>
        <tissue evidence="3">Leaf</tissue>
    </source>
</reference>
<evidence type="ECO:0000259" key="2">
    <source>
        <dbReference type="Pfam" id="PF13178"/>
    </source>
</evidence>
<dbReference type="AlphaFoldDB" id="A0A835RKH7"/>
<organism evidence="3 5">
    <name type="scientific">Vanilla planifolia</name>
    <name type="common">Vanilla</name>
    <dbReference type="NCBI Taxonomy" id="51239"/>
    <lineage>
        <taxon>Eukaryota</taxon>
        <taxon>Viridiplantae</taxon>
        <taxon>Streptophyta</taxon>
        <taxon>Embryophyta</taxon>
        <taxon>Tracheophyta</taxon>
        <taxon>Spermatophyta</taxon>
        <taxon>Magnoliopsida</taxon>
        <taxon>Liliopsida</taxon>
        <taxon>Asparagales</taxon>
        <taxon>Orchidaceae</taxon>
        <taxon>Vanilloideae</taxon>
        <taxon>Vanilleae</taxon>
        <taxon>Vanilla</taxon>
    </lineage>
</organism>
<gene>
    <name evidence="4" type="ORF">HPP92_006485</name>
    <name evidence="3" type="ORF">HPP92_006749</name>
</gene>
<dbReference type="Proteomes" id="UP000639772">
    <property type="component" value="Chromosome 3"/>
</dbReference>
<evidence type="ECO:0000313" key="4">
    <source>
        <dbReference type="EMBL" id="KAG0489622.1"/>
    </source>
</evidence>
<keyword evidence="5" id="KW-1185">Reference proteome</keyword>
<dbReference type="EMBL" id="JADCNM010000003">
    <property type="protein sequence ID" value="KAG0489622.1"/>
    <property type="molecule type" value="Genomic_DNA"/>
</dbReference>
<comment type="caution">
    <text evidence="3">The sequence shown here is derived from an EMBL/GenBank/DDBJ whole genome shotgun (WGS) entry which is preliminary data.</text>
</comment>
<proteinExistence type="predicted"/>
<evidence type="ECO:0000313" key="3">
    <source>
        <dbReference type="EMBL" id="KAG0487938.1"/>
    </source>
</evidence>
<accession>A0A835RKH7</accession>
<name>A0A835RKH7_VANPL</name>
<feature type="compositionally biased region" description="Polar residues" evidence="1">
    <location>
        <begin position="69"/>
        <end position="83"/>
    </location>
</feature>
<evidence type="ECO:0000313" key="5">
    <source>
        <dbReference type="Proteomes" id="UP000636800"/>
    </source>
</evidence>
<evidence type="ECO:0000256" key="1">
    <source>
        <dbReference type="SAM" id="MobiDB-lite"/>
    </source>
</evidence>
<dbReference type="Proteomes" id="UP000636800">
    <property type="component" value="Chromosome 3"/>
</dbReference>
<feature type="domain" description="DUF4005" evidence="2">
    <location>
        <begin position="1"/>
        <end position="55"/>
    </location>
</feature>